<dbReference type="WBParaSite" id="Minc3s08657g42472">
    <property type="protein sequence ID" value="Minc3s08657g42472"/>
    <property type="gene ID" value="Minc3s08657g42472"/>
</dbReference>
<evidence type="ECO:0000313" key="2">
    <source>
        <dbReference type="WBParaSite" id="Minc3s08657g42472"/>
    </source>
</evidence>
<protein>
    <submittedName>
        <fullName evidence="2">Uncharacterized protein</fullName>
    </submittedName>
</protein>
<organism evidence="1 2">
    <name type="scientific">Meloidogyne incognita</name>
    <name type="common">Southern root-knot nematode worm</name>
    <name type="synonym">Oxyuris incognita</name>
    <dbReference type="NCBI Taxonomy" id="6306"/>
    <lineage>
        <taxon>Eukaryota</taxon>
        <taxon>Metazoa</taxon>
        <taxon>Ecdysozoa</taxon>
        <taxon>Nematoda</taxon>
        <taxon>Chromadorea</taxon>
        <taxon>Rhabditida</taxon>
        <taxon>Tylenchina</taxon>
        <taxon>Tylenchomorpha</taxon>
        <taxon>Tylenchoidea</taxon>
        <taxon>Meloidogynidae</taxon>
        <taxon>Meloidogyninae</taxon>
        <taxon>Meloidogyne</taxon>
        <taxon>Meloidogyne incognita group</taxon>
    </lineage>
</organism>
<reference evidence="2" key="1">
    <citation type="submission" date="2022-11" db="UniProtKB">
        <authorList>
            <consortium name="WormBaseParasite"/>
        </authorList>
    </citation>
    <scope>IDENTIFICATION</scope>
</reference>
<accession>A0A914NX13</accession>
<dbReference type="Proteomes" id="UP000887563">
    <property type="component" value="Unplaced"/>
</dbReference>
<keyword evidence="1" id="KW-1185">Reference proteome</keyword>
<proteinExistence type="predicted"/>
<evidence type="ECO:0000313" key="1">
    <source>
        <dbReference type="Proteomes" id="UP000887563"/>
    </source>
</evidence>
<sequence>MRDQFPLEYSKYMIRLRLQSAGGDVAVNTRSSGSRYASRILSKKCTSTGMYLKHAADGRGL</sequence>
<dbReference type="AlphaFoldDB" id="A0A914NX13"/>
<name>A0A914NX13_MELIC</name>